<keyword evidence="2" id="KW-1185">Reference proteome</keyword>
<gene>
    <name evidence="1" type="ORF">ONZ43_g2870</name>
</gene>
<dbReference type="Proteomes" id="UP001153334">
    <property type="component" value="Unassembled WGS sequence"/>
</dbReference>
<name>A0ACC2IYY0_9PEZI</name>
<proteinExistence type="predicted"/>
<reference evidence="1" key="1">
    <citation type="submission" date="2022-11" db="EMBL/GenBank/DDBJ databases">
        <title>Genome Sequence of Nemania bipapillata.</title>
        <authorList>
            <person name="Buettner E."/>
        </authorList>
    </citation>
    <scope>NUCLEOTIDE SEQUENCE</scope>
    <source>
        <strain evidence="1">CP14</strain>
    </source>
</reference>
<organism evidence="1 2">
    <name type="scientific">Nemania bipapillata</name>
    <dbReference type="NCBI Taxonomy" id="110536"/>
    <lineage>
        <taxon>Eukaryota</taxon>
        <taxon>Fungi</taxon>
        <taxon>Dikarya</taxon>
        <taxon>Ascomycota</taxon>
        <taxon>Pezizomycotina</taxon>
        <taxon>Sordariomycetes</taxon>
        <taxon>Xylariomycetidae</taxon>
        <taxon>Xylariales</taxon>
        <taxon>Xylariaceae</taxon>
        <taxon>Nemania</taxon>
    </lineage>
</organism>
<protein>
    <submittedName>
        <fullName evidence="1">Uncharacterized protein</fullName>
    </submittedName>
</protein>
<evidence type="ECO:0000313" key="1">
    <source>
        <dbReference type="EMBL" id="KAJ8120416.1"/>
    </source>
</evidence>
<accession>A0ACC2IYY0</accession>
<comment type="caution">
    <text evidence="1">The sequence shown here is derived from an EMBL/GenBank/DDBJ whole genome shotgun (WGS) entry which is preliminary data.</text>
</comment>
<sequence length="398" mass="43988">MADSPQDSITAGMRTDETATTTPSSHSHSHSHSNSTPAAQPAHIRSCVLCRQRKVKCDRRQPCSNCVRAGANCVHPPGAGRAAKRPRQAADAKVLDRLSQLETTIRRLQQQAKGRDAEPQTPSEPVKAQENKVLVDDAFQGAGTSPELGRLVVEESQSRYVSNVMWADLTESIEQLRGMFLDTTSRDDESNQLDDSPPVYEAEPPNLASSGPNAAILGYRSLAHSLRDFHPSVELSMRLFQLFNENVLPVVRIFHTPTLIRLFWSAVVSPDTLDKETEALLFAIYYCTVISIDPTQCANIVGAPRSTVVERYKFAAEQALARANLLNTHSMLLLQAAVLYLSGLRSDDGTRTHARWVYIGTEQHSIFHRLKQRYVAVYGITSLCLIIGQQNITAMSQP</sequence>
<dbReference type="EMBL" id="JAPESX010000626">
    <property type="protein sequence ID" value="KAJ8120416.1"/>
    <property type="molecule type" value="Genomic_DNA"/>
</dbReference>
<evidence type="ECO:0000313" key="2">
    <source>
        <dbReference type="Proteomes" id="UP001153334"/>
    </source>
</evidence>